<dbReference type="AlphaFoldDB" id="A0A923GLL4"/>
<dbReference type="Proteomes" id="UP000628137">
    <property type="component" value="Unassembled WGS sequence"/>
</dbReference>
<protein>
    <submittedName>
        <fullName evidence="8">ABC transporter substrate-binding protein</fullName>
    </submittedName>
</protein>
<evidence type="ECO:0000256" key="4">
    <source>
        <dbReference type="ARBA" id="ARBA00022729"/>
    </source>
</evidence>
<evidence type="ECO:0000259" key="7">
    <source>
        <dbReference type="PROSITE" id="PS51007"/>
    </source>
</evidence>
<sequence length="554" mass="58706">MARFLWERPCVAKGLRSNPGDCCVDAENGGRCAPLSRRKAAPTGFRITCSLLLALSVFLAPCGATQALDLTPTEQAGKRLYRYGVSSSDAQLMARVGASDMSVPASVLPCASCHGLDGRGRAEGGVQPPSLDWQRLALGQGERQSNGRRYPAYRDGTLARAIQHGVDPAGQRLDPAMPRFELTLADQRNLTAYLKRLGDERDPGVEAGVLRLGTLLPARGPLAEAGHVVRAVLEDGLAQINQQGGIHGRRLELVVADAGTDPASAERALQRLLDQEQVFTLITPLVPMLDQQLPTLLEQRGVPLIGSTPRSGGSPLIFDPLPDVASQLLSLAAHAKGALGLPPDGLRVVYAGNDQAALAEQVRQRLLQQGWTPAPILAFDGQAVDGQGIVFVGRAQAFAALAQALHAEGRAPYLLAASSQVAAAVASVPAQWSQRLFLAYPFLPDDWTEQGMATLAGLQQRQGLDPRQVSLQVNALCALKLLSEALKQMGREASRERLVGALERLHDVDTGLTPALGFGPGRRQGMAGAHVVAVALPGPRFSAVAAYRPLPDSP</sequence>
<dbReference type="Pfam" id="PF00034">
    <property type="entry name" value="Cytochrom_C"/>
    <property type="match status" value="1"/>
</dbReference>
<evidence type="ECO:0000313" key="10">
    <source>
        <dbReference type="Proteomes" id="UP000628137"/>
    </source>
</evidence>
<keyword evidence="2 6" id="KW-0349">Heme</keyword>
<dbReference type="PANTHER" id="PTHR47235:SF1">
    <property type="entry name" value="BLR6548 PROTEIN"/>
    <property type="match status" value="1"/>
</dbReference>
<dbReference type="Gene3D" id="3.40.50.2300">
    <property type="match status" value="2"/>
</dbReference>
<evidence type="ECO:0000256" key="3">
    <source>
        <dbReference type="ARBA" id="ARBA00022723"/>
    </source>
</evidence>
<dbReference type="EMBL" id="JABWRP010000009">
    <property type="protein sequence ID" value="MBC3471535.1"/>
    <property type="molecule type" value="Genomic_DNA"/>
</dbReference>
<reference evidence="8 10" key="1">
    <citation type="journal article" date="2020" name="Microorganisms">
        <title>Reliable Identification of Environmental Pseudomonas Isolates Using the rpoD Gene.</title>
        <authorList>
            <consortium name="The Broad Institute Genome Sequencing Platform"/>
            <person name="Girard L."/>
            <person name="Lood C."/>
            <person name="Rokni-Zadeh H."/>
            <person name="van Noort V."/>
            <person name="Lavigne R."/>
            <person name="De Mot R."/>
        </authorList>
    </citation>
    <scope>NUCLEOTIDE SEQUENCE</scope>
    <source>
        <strain evidence="8 10">RW4S2</strain>
    </source>
</reference>
<dbReference type="PANTHER" id="PTHR47235">
    <property type="entry name" value="BLR6548 PROTEIN"/>
    <property type="match status" value="1"/>
</dbReference>
<dbReference type="InterPro" id="IPR028081">
    <property type="entry name" value="Leu-bd"/>
</dbReference>
<dbReference type="SUPFAM" id="SSF53822">
    <property type="entry name" value="Periplasmic binding protein-like I"/>
    <property type="match status" value="1"/>
</dbReference>
<dbReference type="Pfam" id="PF13458">
    <property type="entry name" value="Peripla_BP_6"/>
    <property type="match status" value="1"/>
</dbReference>
<dbReference type="InterPro" id="IPR009056">
    <property type="entry name" value="Cyt_c-like_dom"/>
</dbReference>
<reference evidence="8" key="2">
    <citation type="submission" date="2020-07" db="EMBL/GenBank/DDBJ databases">
        <authorList>
            <person name="Lood C."/>
            <person name="Girard L."/>
        </authorList>
    </citation>
    <scope>NUCLEOTIDE SEQUENCE</scope>
    <source>
        <strain evidence="8">RW4S2</strain>
    </source>
</reference>
<evidence type="ECO:0000256" key="6">
    <source>
        <dbReference type="PROSITE-ProRule" id="PRU00433"/>
    </source>
</evidence>
<dbReference type="GO" id="GO:0046872">
    <property type="term" value="F:metal ion binding"/>
    <property type="evidence" value="ECO:0007669"/>
    <property type="project" value="UniProtKB-KW"/>
</dbReference>
<dbReference type="RefSeq" id="WP_186602962.1">
    <property type="nucleotide sequence ID" value="NZ_JABWRP020000019.1"/>
</dbReference>
<reference evidence="9" key="3">
    <citation type="submission" date="2021-06" db="EMBL/GenBank/DDBJ databases">
        <title>Updating the genus Pseudomonas: Description of 43 new species and partition of the Pseudomonas putida group.</title>
        <authorList>
            <person name="Girard L."/>
            <person name="Lood C."/>
            <person name="Vandamme P."/>
            <person name="Rokni-Zadeh H."/>
            <person name="Van Noort V."/>
            <person name="Hofte M."/>
            <person name="Lavigne R."/>
            <person name="De Mot R."/>
        </authorList>
    </citation>
    <scope>NUCLEOTIDE SEQUENCE</scope>
    <source>
        <strain evidence="9">RW4S2</strain>
    </source>
</reference>
<dbReference type="GO" id="GO:0020037">
    <property type="term" value="F:heme binding"/>
    <property type="evidence" value="ECO:0007669"/>
    <property type="project" value="InterPro"/>
</dbReference>
<comment type="similarity">
    <text evidence="1">Belongs to the leucine-binding protein family.</text>
</comment>
<evidence type="ECO:0000313" key="8">
    <source>
        <dbReference type="EMBL" id="MBC3471535.1"/>
    </source>
</evidence>
<organism evidence="8">
    <name type="scientific">Pseudomonas vlassakiae</name>
    <dbReference type="NCBI Taxonomy" id="485888"/>
    <lineage>
        <taxon>Bacteria</taxon>
        <taxon>Pseudomonadati</taxon>
        <taxon>Pseudomonadota</taxon>
        <taxon>Gammaproteobacteria</taxon>
        <taxon>Pseudomonadales</taxon>
        <taxon>Pseudomonadaceae</taxon>
        <taxon>Pseudomonas</taxon>
    </lineage>
</organism>
<keyword evidence="4" id="KW-0732">Signal</keyword>
<evidence type="ECO:0000256" key="1">
    <source>
        <dbReference type="ARBA" id="ARBA00010062"/>
    </source>
</evidence>
<keyword evidence="10" id="KW-1185">Reference proteome</keyword>
<dbReference type="InterPro" id="IPR036909">
    <property type="entry name" value="Cyt_c-like_dom_sf"/>
</dbReference>
<evidence type="ECO:0000256" key="5">
    <source>
        <dbReference type="ARBA" id="ARBA00023004"/>
    </source>
</evidence>
<keyword evidence="3 6" id="KW-0479">Metal-binding</keyword>
<keyword evidence="5 6" id="KW-0408">Iron</keyword>
<evidence type="ECO:0000256" key="2">
    <source>
        <dbReference type="ARBA" id="ARBA00022617"/>
    </source>
</evidence>
<name>A0A923GLL4_9PSED</name>
<gene>
    <name evidence="9" type="ORF">HU738_021555</name>
    <name evidence="8" type="ORF">HU738_13310</name>
</gene>
<feature type="domain" description="Cytochrome c" evidence="7">
    <location>
        <begin position="72"/>
        <end position="198"/>
    </location>
</feature>
<proteinExistence type="inferred from homology"/>
<dbReference type="PROSITE" id="PS51007">
    <property type="entry name" value="CYTC"/>
    <property type="match status" value="1"/>
</dbReference>
<dbReference type="InterPro" id="IPR028082">
    <property type="entry name" value="Peripla_BP_I"/>
</dbReference>
<evidence type="ECO:0000313" key="9">
    <source>
        <dbReference type="EMBL" id="MBV4543640.1"/>
    </source>
</evidence>
<dbReference type="SUPFAM" id="SSF46626">
    <property type="entry name" value="Cytochrome c"/>
    <property type="match status" value="1"/>
</dbReference>
<dbReference type="Gene3D" id="1.10.760.10">
    <property type="entry name" value="Cytochrome c-like domain"/>
    <property type="match status" value="1"/>
</dbReference>
<comment type="caution">
    <text evidence="8">The sequence shown here is derived from an EMBL/GenBank/DDBJ whole genome shotgun (WGS) entry which is preliminary data.</text>
</comment>
<dbReference type="EMBL" id="JABWRP020000019">
    <property type="protein sequence ID" value="MBV4543640.1"/>
    <property type="molecule type" value="Genomic_DNA"/>
</dbReference>
<dbReference type="GO" id="GO:0009055">
    <property type="term" value="F:electron transfer activity"/>
    <property type="evidence" value="ECO:0007669"/>
    <property type="project" value="InterPro"/>
</dbReference>
<accession>A0A923GLL4</accession>